<dbReference type="GO" id="GO:0016020">
    <property type="term" value="C:membrane"/>
    <property type="evidence" value="ECO:0007669"/>
    <property type="project" value="UniProtKB-SubCell"/>
</dbReference>
<dbReference type="Proteomes" id="UP000245207">
    <property type="component" value="Unassembled WGS sequence"/>
</dbReference>
<comment type="subcellular location">
    <subcellularLocation>
        <location evidence="2">Membrane</location>
    </subcellularLocation>
</comment>
<feature type="transmembrane region" description="Helical" evidence="12">
    <location>
        <begin position="6"/>
        <end position="25"/>
    </location>
</feature>
<dbReference type="PROSITE" id="PS00086">
    <property type="entry name" value="CYTOCHROME_P450"/>
    <property type="match status" value="1"/>
</dbReference>
<dbReference type="InterPro" id="IPR036396">
    <property type="entry name" value="Cyt_P450_sf"/>
</dbReference>
<sequence length="506" mass="57536">MVDFQDWSFLFFICIISTIFIWKRFSKSSSAKSRHPPTPFGLPIIGHLHLVNPVPHKVFHKLSLRHGPIFRVFMGSVPCVVACSPEIAKEFLKTNEESFSNRPLSSTQHYITYGSNDFVFAPYGPYWKFMKKIVTSQLLNGKTLDLLSSVRHDEINRFIISLSENAKINNSVDLSGEFIKLTNNVISRMVMSKRCTDEDGEVGQMIADITEISGSFNLSDYVWLLKTLDVQGLGRRVKDTRLRYDLVIERILEEHDEARKNKKTGQVVKDLLDILLDIEQDESSEIKLTRENIKAFVLNLIVAGTDTTATSLEWAMAELINHPNIMKKAAQEIHQVVGKKRLIQESDIPNLPYLQAIVKETLRLHPSFPVIPRESPQDCIVAGYHIPAKTNIFINVWAINIDPNHWDNPHEFRPERFEENMLEARGQHFHLLTFGSGRRMCPGISLAQHILHTTLGAMIQCFEWKAGKDGNLSSVDMEERSGLSIPRANPLVCVPVARLDPVPFSM</sequence>
<evidence type="ECO:0000256" key="5">
    <source>
        <dbReference type="ARBA" id="ARBA00022723"/>
    </source>
</evidence>
<evidence type="ECO:0000256" key="6">
    <source>
        <dbReference type="ARBA" id="ARBA00023002"/>
    </source>
</evidence>
<dbReference type="PRINTS" id="PR00463">
    <property type="entry name" value="EP450I"/>
</dbReference>
<dbReference type="PRINTS" id="PR00385">
    <property type="entry name" value="P450"/>
</dbReference>
<comment type="cofactor">
    <cofactor evidence="1 10">
        <name>heme</name>
        <dbReference type="ChEBI" id="CHEBI:30413"/>
    </cofactor>
</comment>
<dbReference type="GO" id="GO:0004497">
    <property type="term" value="F:monooxygenase activity"/>
    <property type="evidence" value="ECO:0007669"/>
    <property type="project" value="UniProtKB-KW"/>
</dbReference>
<dbReference type="InterPro" id="IPR001128">
    <property type="entry name" value="Cyt_P450"/>
</dbReference>
<name>A0A2U1QM23_ARTAN</name>
<evidence type="ECO:0000256" key="12">
    <source>
        <dbReference type="SAM" id="Phobius"/>
    </source>
</evidence>
<dbReference type="GO" id="GO:0005506">
    <property type="term" value="F:iron ion binding"/>
    <property type="evidence" value="ECO:0007669"/>
    <property type="project" value="InterPro"/>
</dbReference>
<dbReference type="STRING" id="35608.A0A2U1QM23"/>
<keyword evidence="12" id="KW-0812">Transmembrane</keyword>
<dbReference type="InterPro" id="IPR002401">
    <property type="entry name" value="Cyt_P450_E_grp-I"/>
</dbReference>
<dbReference type="OrthoDB" id="1103324at2759"/>
<keyword evidence="5 10" id="KW-0479">Metal-binding</keyword>
<comment type="similarity">
    <text evidence="3 11">Belongs to the cytochrome P450 family.</text>
</comment>
<dbReference type="Pfam" id="PF00067">
    <property type="entry name" value="p450"/>
    <property type="match status" value="1"/>
</dbReference>
<keyword evidence="8 11" id="KW-0503">Monooxygenase</keyword>
<proteinExistence type="inferred from homology"/>
<dbReference type="Gene3D" id="1.10.630.10">
    <property type="entry name" value="Cytochrome P450"/>
    <property type="match status" value="1"/>
</dbReference>
<evidence type="ECO:0000256" key="8">
    <source>
        <dbReference type="ARBA" id="ARBA00023033"/>
    </source>
</evidence>
<evidence type="ECO:0000256" key="3">
    <source>
        <dbReference type="ARBA" id="ARBA00010617"/>
    </source>
</evidence>
<keyword evidence="6 11" id="KW-0560">Oxidoreductase</keyword>
<keyword evidence="9 12" id="KW-0472">Membrane</keyword>
<comment type="caution">
    <text evidence="13">The sequence shown here is derived from an EMBL/GenBank/DDBJ whole genome shotgun (WGS) entry which is preliminary data.</text>
</comment>
<feature type="binding site" description="axial binding residue" evidence="10">
    <location>
        <position position="441"/>
    </location>
    <ligand>
        <name>heme</name>
        <dbReference type="ChEBI" id="CHEBI:30413"/>
    </ligand>
    <ligandPart>
        <name>Fe</name>
        <dbReference type="ChEBI" id="CHEBI:18248"/>
    </ligandPart>
</feature>
<evidence type="ECO:0000256" key="7">
    <source>
        <dbReference type="ARBA" id="ARBA00023004"/>
    </source>
</evidence>
<dbReference type="GO" id="GO:0016705">
    <property type="term" value="F:oxidoreductase activity, acting on paired donors, with incorporation or reduction of molecular oxygen"/>
    <property type="evidence" value="ECO:0007669"/>
    <property type="project" value="InterPro"/>
</dbReference>
<keyword evidence="12" id="KW-1133">Transmembrane helix</keyword>
<gene>
    <name evidence="13" type="ORF">CTI12_AA013080</name>
</gene>
<dbReference type="PANTHER" id="PTHR47943">
    <property type="entry name" value="CYTOCHROME P450 93A3-LIKE"/>
    <property type="match status" value="1"/>
</dbReference>
<dbReference type="PANTHER" id="PTHR47943:SF8">
    <property type="entry name" value="CYTOCHROME P450"/>
    <property type="match status" value="1"/>
</dbReference>
<keyword evidence="7 10" id="KW-0408">Iron</keyword>
<dbReference type="AlphaFoldDB" id="A0A2U1QM23"/>
<dbReference type="InterPro" id="IPR017972">
    <property type="entry name" value="Cyt_P450_CS"/>
</dbReference>
<evidence type="ECO:0000256" key="1">
    <source>
        <dbReference type="ARBA" id="ARBA00001971"/>
    </source>
</evidence>
<dbReference type="GO" id="GO:0020037">
    <property type="term" value="F:heme binding"/>
    <property type="evidence" value="ECO:0007669"/>
    <property type="project" value="InterPro"/>
</dbReference>
<evidence type="ECO:0000256" key="2">
    <source>
        <dbReference type="ARBA" id="ARBA00004370"/>
    </source>
</evidence>
<evidence type="ECO:0000256" key="10">
    <source>
        <dbReference type="PIRSR" id="PIRSR602401-1"/>
    </source>
</evidence>
<dbReference type="FunFam" id="1.10.630.10:FF:000019">
    <property type="entry name" value="Cytochrome P450 family protein"/>
    <property type="match status" value="1"/>
</dbReference>
<evidence type="ECO:0000256" key="9">
    <source>
        <dbReference type="ARBA" id="ARBA00023136"/>
    </source>
</evidence>
<keyword evidence="4 10" id="KW-0349">Heme</keyword>
<evidence type="ECO:0000313" key="14">
    <source>
        <dbReference type="Proteomes" id="UP000245207"/>
    </source>
</evidence>
<keyword evidence="14" id="KW-1185">Reference proteome</keyword>
<evidence type="ECO:0000256" key="11">
    <source>
        <dbReference type="RuleBase" id="RU000461"/>
    </source>
</evidence>
<reference evidence="13 14" key="1">
    <citation type="journal article" date="2018" name="Mol. Plant">
        <title>The genome of Artemisia annua provides insight into the evolution of Asteraceae family and artemisinin biosynthesis.</title>
        <authorList>
            <person name="Shen Q."/>
            <person name="Zhang L."/>
            <person name="Liao Z."/>
            <person name="Wang S."/>
            <person name="Yan T."/>
            <person name="Shi P."/>
            <person name="Liu M."/>
            <person name="Fu X."/>
            <person name="Pan Q."/>
            <person name="Wang Y."/>
            <person name="Lv Z."/>
            <person name="Lu X."/>
            <person name="Zhang F."/>
            <person name="Jiang W."/>
            <person name="Ma Y."/>
            <person name="Chen M."/>
            <person name="Hao X."/>
            <person name="Li L."/>
            <person name="Tang Y."/>
            <person name="Lv G."/>
            <person name="Zhou Y."/>
            <person name="Sun X."/>
            <person name="Brodelius P.E."/>
            <person name="Rose J.K.C."/>
            <person name="Tang K."/>
        </authorList>
    </citation>
    <scope>NUCLEOTIDE SEQUENCE [LARGE SCALE GENOMIC DNA]</scope>
    <source>
        <strain evidence="14">cv. Huhao1</strain>
        <tissue evidence="13">Leaf</tissue>
    </source>
</reference>
<organism evidence="13 14">
    <name type="scientific">Artemisia annua</name>
    <name type="common">Sweet wormwood</name>
    <dbReference type="NCBI Taxonomy" id="35608"/>
    <lineage>
        <taxon>Eukaryota</taxon>
        <taxon>Viridiplantae</taxon>
        <taxon>Streptophyta</taxon>
        <taxon>Embryophyta</taxon>
        <taxon>Tracheophyta</taxon>
        <taxon>Spermatophyta</taxon>
        <taxon>Magnoliopsida</taxon>
        <taxon>eudicotyledons</taxon>
        <taxon>Gunneridae</taxon>
        <taxon>Pentapetalae</taxon>
        <taxon>asterids</taxon>
        <taxon>campanulids</taxon>
        <taxon>Asterales</taxon>
        <taxon>Asteraceae</taxon>
        <taxon>Asteroideae</taxon>
        <taxon>Anthemideae</taxon>
        <taxon>Artemisiinae</taxon>
        <taxon>Artemisia</taxon>
    </lineage>
</organism>
<accession>A0A2U1QM23</accession>
<dbReference type="SUPFAM" id="SSF48264">
    <property type="entry name" value="Cytochrome P450"/>
    <property type="match status" value="1"/>
</dbReference>
<dbReference type="CDD" id="cd20655">
    <property type="entry name" value="CYP93"/>
    <property type="match status" value="1"/>
</dbReference>
<evidence type="ECO:0000313" key="13">
    <source>
        <dbReference type="EMBL" id="PWA99041.1"/>
    </source>
</evidence>
<dbReference type="EMBL" id="PKPP01000038">
    <property type="protein sequence ID" value="PWA99041.1"/>
    <property type="molecule type" value="Genomic_DNA"/>
</dbReference>
<evidence type="ECO:0000256" key="4">
    <source>
        <dbReference type="ARBA" id="ARBA00022617"/>
    </source>
</evidence>
<protein>
    <submittedName>
        <fullName evidence="13">Cytochrome P450 93A3</fullName>
    </submittedName>
</protein>